<dbReference type="EnsemblMetazoa" id="GPPI050811-RA">
    <property type="protein sequence ID" value="GPPI050811-PA"/>
    <property type="gene ID" value="GPPI050811"/>
</dbReference>
<proteinExistence type="predicted"/>
<sequence length="86" mass="9479">MRGHRRTRGTKIPRALPRAVHLCSEPATIQPDLQFFFKSRSGPVATRPENHGSAGSSPTQCGRTYHPDVRRIPTYTGTGPAHCADR</sequence>
<reference evidence="2" key="2">
    <citation type="submission" date="2020-05" db="UniProtKB">
        <authorList>
            <consortium name="EnsemblMetazoa"/>
        </authorList>
    </citation>
    <scope>IDENTIFICATION</scope>
    <source>
        <strain evidence="2">IAEA</strain>
    </source>
</reference>
<evidence type="ECO:0000313" key="2">
    <source>
        <dbReference type="EnsemblMetazoa" id="GPPI050811-PA"/>
    </source>
</evidence>
<evidence type="ECO:0000256" key="1">
    <source>
        <dbReference type="SAM" id="MobiDB-lite"/>
    </source>
</evidence>
<dbReference type="EMBL" id="JXJN01027174">
    <property type="status" value="NOT_ANNOTATED_CDS"/>
    <property type="molecule type" value="Genomic_DNA"/>
</dbReference>
<keyword evidence="3" id="KW-1185">Reference proteome</keyword>
<feature type="region of interest" description="Disordered" evidence="1">
    <location>
        <begin position="41"/>
        <end position="86"/>
    </location>
</feature>
<accession>A0A1B0C6X6</accession>
<evidence type="ECO:0000313" key="3">
    <source>
        <dbReference type="Proteomes" id="UP000092460"/>
    </source>
</evidence>
<feature type="compositionally biased region" description="Polar residues" evidence="1">
    <location>
        <begin position="53"/>
        <end position="62"/>
    </location>
</feature>
<dbReference type="AlphaFoldDB" id="A0A1B0C6X6"/>
<organism evidence="2 3">
    <name type="scientific">Glossina palpalis gambiensis</name>
    <dbReference type="NCBI Taxonomy" id="67801"/>
    <lineage>
        <taxon>Eukaryota</taxon>
        <taxon>Metazoa</taxon>
        <taxon>Ecdysozoa</taxon>
        <taxon>Arthropoda</taxon>
        <taxon>Hexapoda</taxon>
        <taxon>Insecta</taxon>
        <taxon>Pterygota</taxon>
        <taxon>Neoptera</taxon>
        <taxon>Endopterygota</taxon>
        <taxon>Diptera</taxon>
        <taxon>Brachycera</taxon>
        <taxon>Muscomorpha</taxon>
        <taxon>Hippoboscoidea</taxon>
        <taxon>Glossinidae</taxon>
        <taxon>Glossina</taxon>
    </lineage>
</organism>
<dbReference type="Proteomes" id="UP000092460">
    <property type="component" value="Unassembled WGS sequence"/>
</dbReference>
<protein>
    <submittedName>
        <fullName evidence="2">Uncharacterized protein</fullName>
    </submittedName>
</protein>
<reference evidence="3" key="1">
    <citation type="submission" date="2015-01" db="EMBL/GenBank/DDBJ databases">
        <authorList>
            <person name="Aksoy S."/>
            <person name="Warren W."/>
            <person name="Wilson R.K."/>
        </authorList>
    </citation>
    <scope>NUCLEOTIDE SEQUENCE [LARGE SCALE GENOMIC DNA]</scope>
    <source>
        <strain evidence="3">IAEA</strain>
    </source>
</reference>
<name>A0A1B0C6X6_9MUSC</name>
<dbReference type="VEuPathDB" id="VectorBase:GPPI050811"/>